<evidence type="ECO:0000313" key="3">
    <source>
        <dbReference type="Proteomes" id="UP000178636"/>
    </source>
</evidence>
<evidence type="ECO:0000256" key="1">
    <source>
        <dbReference type="SAM" id="SignalP"/>
    </source>
</evidence>
<dbReference type="STRING" id="1798664.A3C93_00820"/>
<accession>A0A1G2DFH3</accession>
<gene>
    <name evidence="2" type="ORF">A3C93_00820</name>
</gene>
<feature type="signal peptide" evidence="1">
    <location>
        <begin position="1"/>
        <end position="25"/>
    </location>
</feature>
<sequence>MKVRTLIYAILAVTVVATAPIHVNAQEATEVSTKAELVDLGQLLLGFTYMSLGAGNVDTAVAGATEAAHVARLAGDTVLLSRAENHRKAYRGIGLMVTAEAAKTRGHALVAPEITELGCRLLSEVLPGEEWLGPIVEKVRELCRDAATGTSGTNGALRAEKDSMMLDVAAILLANAAALHERNPADAVGNATAALDIMNAAGAPSVAARTEHIVRAYETLSLMKLAETFIEEKVFPLASGKVRGHACALSGVADPSVASILETLRRHCFI</sequence>
<dbReference type="EMBL" id="MHLO01000023">
    <property type="protein sequence ID" value="OGZ12182.1"/>
    <property type="molecule type" value="Genomic_DNA"/>
</dbReference>
<name>A0A1G2DFH3_9BACT</name>
<protein>
    <recommendedName>
        <fullName evidence="4">DUF5667 domain-containing protein</fullName>
    </recommendedName>
</protein>
<evidence type="ECO:0000313" key="2">
    <source>
        <dbReference type="EMBL" id="OGZ12182.1"/>
    </source>
</evidence>
<dbReference type="Proteomes" id="UP000178636">
    <property type="component" value="Unassembled WGS sequence"/>
</dbReference>
<organism evidence="2 3">
    <name type="scientific">Candidatus Lloydbacteria bacterium RIFCSPHIGHO2_02_FULL_54_17</name>
    <dbReference type="NCBI Taxonomy" id="1798664"/>
    <lineage>
        <taxon>Bacteria</taxon>
        <taxon>Candidatus Lloydiibacteriota</taxon>
    </lineage>
</organism>
<evidence type="ECO:0008006" key="4">
    <source>
        <dbReference type="Google" id="ProtNLM"/>
    </source>
</evidence>
<feature type="chain" id="PRO_5009582562" description="DUF5667 domain-containing protein" evidence="1">
    <location>
        <begin position="26"/>
        <end position="270"/>
    </location>
</feature>
<comment type="caution">
    <text evidence="2">The sequence shown here is derived from an EMBL/GenBank/DDBJ whole genome shotgun (WGS) entry which is preliminary data.</text>
</comment>
<reference evidence="2 3" key="1">
    <citation type="journal article" date="2016" name="Nat. Commun.">
        <title>Thousands of microbial genomes shed light on interconnected biogeochemical processes in an aquifer system.</title>
        <authorList>
            <person name="Anantharaman K."/>
            <person name="Brown C.T."/>
            <person name="Hug L.A."/>
            <person name="Sharon I."/>
            <person name="Castelle C.J."/>
            <person name="Probst A.J."/>
            <person name="Thomas B.C."/>
            <person name="Singh A."/>
            <person name="Wilkins M.J."/>
            <person name="Karaoz U."/>
            <person name="Brodie E.L."/>
            <person name="Williams K.H."/>
            <person name="Hubbard S.S."/>
            <person name="Banfield J.F."/>
        </authorList>
    </citation>
    <scope>NUCLEOTIDE SEQUENCE [LARGE SCALE GENOMIC DNA]</scope>
</reference>
<dbReference type="AlphaFoldDB" id="A0A1G2DFH3"/>
<keyword evidence="1" id="KW-0732">Signal</keyword>
<proteinExistence type="predicted"/>